<dbReference type="RefSeq" id="WP_090705809.1">
    <property type="nucleotide sequence ID" value="NZ_FNHH01000022.1"/>
</dbReference>
<dbReference type="AlphaFoldDB" id="A0A1G9VUI8"/>
<sequence>MKKILLGLLLSISVISFSKAQTGINTQQSLDKRDTWTQKDLIEPSALAAIIANPKAKQAMVYNIGVVENIKGAKNFGAASEKENLEKFKKTLAGLPKTSFVVVYCGCCPFNKCPNIRPAFNTMKSMGFVNGKLLNLPTNLKQNWIDKGYPLASK</sequence>
<gene>
    <name evidence="2" type="ORF">SAMN05421813_12243</name>
</gene>
<dbReference type="OrthoDB" id="760650at2"/>
<feature type="signal peptide" evidence="1">
    <location>
        <begin position="1"/>
        <end position="20"/>
    </location>
</feature>
<evidence type="ECO:0008006" key="4">
    <source>
        <dbReference type="Google" id="ProtNLM"/>
    </source>
</evidence>
<dbReference type="EMBL" id="FNHH01000022">
    <property type="protein sequence ID" value="SDM75545.1"/>
    <property type="molecule type" value="Genomic_DNA"/>
</dbReference>
<feature type="chain" id="PRO_5011747508" description="Rhodanese-like domain-containing protein" evidence="1">
    <location>
        <begin position="21"/>
        <end position="154"/>
    </location>
</feature>
<reference evidence="3" key="1">
    <citation type="submission" date="2016-10" db="EMBL/GenBank/DDBJ databases">
        <authorList>
            <person name="Varghese N."/>
            <person name="Submissions S."/>
        </authorList>
    </citation>
    <scope>NUCLEOTIDE SEQUENCE [LARGE SCALE GENOMIC DNA]</scope>
    <source>
        <strain evidence="3">DSM 24536</strain>
    </source>
</reference>
<dbReference type="InterPro" id="IPR036873">
    <property type="entry name" value="Rhodanese-like_dom_sf"/>
</dbReference>
<accession>A0A1G9VUI8</accession>
<organism evidence="2 3">
    <name type="scientific">Daejeonella rubra</name>
    <dbReference type="NCBI Taxonomy" id="990371"/>
    <lineage>
        <taxon>Bacteria</taxon>
        <taxon>Pseudomonadati</taxon>
        <taxon>Bacteroidota</taxon>
        <taxon>Sphingobacteriia</taxon>
        <taxon>Sphingobacteriales</taxon>
        <taxon>Sphingobacteriaceae</taxon>
        <taxon>Daejeonella</taxon>
    </lineage>
</organism>
<dbReference type="Proteomes" id="UP000199226">
    <property type="component" value="Unassembled WGS sequence"/>
</dbReference>
<dbReference type="STRING" id="990371.SAMN05421813_12243"/>
<name>A0A1G9VUI8_9SPHI</name>
<dbReference type="SUPFAM" id="SSF52821">
    <property type="entry name" value="Rhodanese/Cell cycle control phosphatase"/>
    <property type="match status" value="1"/>
</dbReference>
<evidence type="ECO:0000313" key="2">
    <source>
        <dbReference type="EMBL" id="SDM75545.1"/>
    </source>
</evidence>
<protein>
    <recommendedName>
        <fullName evidence="4">Rhodanese-like domain-containing protein</fullName>
    </recommendedName>
</protein>
<evidence type="ECO:0000313" key="3">
    <source>
        <dbReference type="Proteomes" id="UP000199226"/>
    </source>
</evidence>
<keyword evidence="1" id="KW-0732">Signal</keyword>
<evidence type="ECO:0000256" key="1">
    <source>
        <dbReference type="SAM" id="SignalP"/>
    </source>
</evidence>
<proteinExistence type="predicted"/>
<keyword evidence="3" id="KW-1185">Reference proteome</keyword>